<name>M7TPF8_EUTLA</name>
<dbReference type="EMBL" id="KB706212">
    <property type="protein sequence ID" value="EMR68585.1"/>
    <property type="molecule type" value="Genomic_DNA"/>
</dbReference>
<evidence type="ECO:0000313" key="3">
    <source>
        <dbReference type="Proteomes" id="UP000012174"/>
    </source>
</evidence>
<accession>M7TPF8</accession>
<gene>
    <name evidence="2" type="ORF">UCREL1_4394</name>
</gene>
<feature type="compositionally biased region" description="Acidic residues" evidence="1">
    <location>
        <begin position="108"/>
        <end position="119"/>
    </location>
</feature>
<proteinExistence type="predicted"/>
<dbReference type="HOGENOM" id="CLU_2061475_0_0_1"/>
<evidence type="ECO:0000256" key="1">
    <source>
        <dbReference type="SAM" id="MobiDB-lite"/>
    </source>
</evidence>
<protein>
    <submittedName>
        <fullName evidence="2">Uncharacterized protein</fullName>
    </submittedName>
</protein>
<dbReference type="AlphaFoldDB" id="M7TPF8"/>
<sequence length="119" mass="12350">MGDREEGSSSPVKRRKTDRPMSGSTFAEEEVASGGAAAAAAPVVETSQQGTNEPAAPQNSENQPEQQQEGRDPSPQVSDSGNSEMASEQARGRGNPPNSPDTPHVLSDEDLDADDGDGD</sequence>
<dbReference type="Proteomes" id="UP000012174">
    <property type="component" value="Unassembled WGS sequence"/>
</dbReference>
<keyword evidence="3" id="KW-1185">Reference proteome</keyword>
<feature type="compositionally biased region" description="Low complexity" evidence="1">
    <location>
        <begin position="57"/>
        <end position="67"/>
    </location>
</feature>
<organism evidence="2 3">
    <name type="scientific">Eutypa lata (strain UCR-EL1)</name>
    <name type="common">Grapevine dieback disease fungus</name>
    <name type="synonym">Eutypa armeniacae</name>
    <dbReference type="NCBI Taxonomy" id="1287681"/>
    <lineage>
        <taxon>Eukaryota</taxon>
        <taxon>Fungi</taxon>
        <taxon>Dikarya</taxon>
        <taxon>Ascomycota</taxon>
        <taxon>Pezizomycotina</taxon>
        <taxon>Sordariomycetes</taxon>
        <taxon>Xylariomycetidae</taxon>
        <taxon>Xylariales</taxon>
        <taxon>Diatrypaceae</taxon>
        <taxon>Eutypa</taxon>
    </lineage>
</organism>
<reference evidence="3" key="1">
    <citation type="journal article" date="2013" name="Genome Announc.">
        <title>Draft genome sequence of the grapevine dieback fungus Eutypa lata UCR-EL1.</title>
        <authorList>
            <person name="Blanco-Ulate B."/>
            <person name="Rolshausen P.E."/>
            <person name="Cantu D."/>
        </authorList>
    </citation>
    <scope>NUCLEOTIDE SEQUENCE [LARGE SCALE GENOMIC DNA]</scope>
    <source>
        <strain evidence="3">UCR-EL1</strain>
    </source>
</reference>
<feature type="region of interest" description="Disordered" evidence="1">
    <location>
        <begin position="1"/>
        <end position="119"/>
    </location>
</feature>
<evidence type="ECO:0000313" key="2">
    <source>
        <dbReference type="EMBL" id="EMR68585.1"/>
    </source>
</evidence>
<feature type="compositionally biased region" description="Polar residues" evidence="1">
    <location>
        <begin position="75"/>
        <end position="86"/>
    </location>
</feature>
<feature type="compositionally biased region" description="Low complexity" evidence="1">
    <location>
        <begin position="32"/>
        <end position="45"/>
    </location>
</feature>
<dbReference type="KEGG" id="ela:UCREL1_4394"/>